<dbReference type="EMBL" id="GG738883">
    <property type="protein sequence ID" value="EFC41894.1"/>
    <property type="molecule type" value="Genomic_DNA"/>
</dbReference>
<dbReference type="Proteomes" id="UP000006671">
    <property type="component" value="Unassembled WGS sequence"/>
</dbReference>
<evidence type="ECO:0000313" key="2">
    <source>
        <dbReference type="Proteomes" id="UP000006671"/>
    </source>
</evidence>
<dbReference type="GeneID" id="8851495"/>
<sequence length="529" mass="55595">MLGVQVISSISSLATNDVISNVEYSWSQVSGPAFDLASVAGYLNRPQLKIPGKVDKLSLDNGIKSGNTYGFSLTAKVTTPSLSVTITESTTIVVQQDPKLTFLLQDANTNQIITSGIAGKTNFKLTITGNSNPYSDSDFGYGFGFADSDAITILTEVSPNPATFTLPLLSGKNSIDLYVATYGSKSVSIQKLTTIPLTNPVANLPTSQAITLISNLLSTNSSVGDLLGVASLLNTVSTSDNSQISTKAAIRNTIITSLSKDIASGDLGAVVKVLESVTSVAGELTQTSANKALDALIESTRNSKFSPDIVKSVINVASNALLLTSNDKSSLLAKSIGAKLTPALTLGDVVTASSANIDLAVAKGASLIPVGSSTIEMATSKTRFLACFLITDKYEFNYCIQAVLANARTVQPTKKRESSLKMVSKVYDFIPLFENGTIADGIVNGYIKITIPYSGTMTPICGRYDRATETVSVDTTIITTNQNGSVVCQTKNLSGNVLLAPLAQVSGSVSISMTLKYFSCLIVLILFLL</sequence>
<proteinExistence type="predicted"/>
<dbReference type="InParanoid" id="D2VMW6"/>
<reference evidence="1 2" key="1">
    <citation type="journal article" date="2010" name="Cell">
        <title>The genome of Naegleria gruberi illuminates early eukaryotic versatility.</title>
        <authorList>
            <person name="Fritz-Laylin L.K."/>
            <person name="Prochnik S.E."/>
            <person name="Ginger M.L."/>
            <person name="Dacks J.B."/>
            <person name="Carpenter M.L."/>
            <person name="Field M.C."/>
            <person name="Kuo A."/>
            <person name="Paredez A."/>
            <person name="Chapman J."/>
            <person name="Pham J."/>
            <person name="Shu S."/>
            <person name="Neupane R."/>
            <person name="Cipriano M."/>
            <person name="Mancuso J."/>
            <person name="Tu H."/>
            <person name="Salamov A."/>
            <person name="Lindquist E."/>
            <person name="Shapiro H."/>
            <person name="Lucas S."/>
            <person name="Grigoriev I.V."/>
            <person name="Cande W.Z."/>
            <person name="Fulton C."/>
            <person name="Rokhsar D.S."/>
            <person name="Dawson S.C."/>
        </authorList>
    </citation>
    <scope>NUCLEOTIDE SEQUENCE [LARGE SCALE GENOMIC DNA]</scope>
    <source>
        <strain evidence="1 2">NEG-M</strain>
    </source>
</reference>
<keyword evidence="2" id="KW-1185">Reference proteome</keyword>
<organism evidence="2">
    <name type="scientific">Naegleria gruberi</name>
    <name type="common">Amoeba</name>
    <dbReference type="NCBI Taxonomy" id="5762"/>
    <lineage>
        <taxon>Eukaryota</taxon>
        <taxon>Discoba</taxon>
        <taxon>Heterolobosea</taxon>
        <taxon>Tetramitia</taxon>
        <taxon>Eutetramitia</taxon>
        <taxon>Vahlkampfiidae</taxon>
        <taxon>Naegleria</taxon>
    </lineage>
</organism>
<dbReference type="RefSeq" id="XP_002674638.1">
    <property type="nucleotide sequence ID" value="XM_002674592.1"/>
</dbReference>
<protein>
    <submittedName>
        <fullName evidence="1">Predicted protein</fullName>
    </submittedName>
</protein>
<name>D2VMW6_NAEGR</name>
<accession>D2VMW6</accession>
<dbReference type="AlphaFoldDB" id="D2VMW6"/>
<dbReference type="KEGG" id="ngr:NAEGRDRAFT_50870"/>
<evidence type="ECO:0000313" key="1">
    <source>
        <dbReference type="EMBL" id="EFC41894.1"/>
    </source>
</evidence>
<dbReference type="VEuPathDB" id="AmoebaDB:NAEGRDRAFT_50870"/>
<gene>
    <name evidence="1" type="ORF">NAEGRDRAFT_50870</name>
</gene>